<keyword evidence="8" id="KW-1185">Reference proteome</keyword>
<dbReference type="Proteomes" id="UP001605036">
    <property type="component" value="Unassembled WGS sequence"/>
</dbReference>
<dbReference type="AlphaFoldDB" id="A0ABD1XQR6"/>
<gene>
    <name evidence="7" type="ORF">R1flu_022989</name>
</gene>
<keyword evidence="2 6" id="KW-0328">Glycosyltransferase</keyword>
<reference evidence="7 8" key="1">
    <citation type="submission" date="2024-09" db="EMBL/GenBank/DDBJ databases">
        <title>Chromosome-scale assembly of Riccia fluitans.</title>
        <authorList>
            <person name="Paukszto L."/>
            <person name="Sawicki J."/>
            <person name="Karawczyk K."/>
            <person name="Piernik-Szablinska J."/>
            <person name="Szczecinska M."/>
            <person name="Mazdziarz M."/>
        </authorList>
    </citation>
    <scope>NUCLEOTIDE SEQUENCE [LARGE SCALE GENOMIC DNA]</scope>
    <source>
        <strain evidence="7">Rf_01</strain>
        <tissue evidence="7">Aerial parts of the thallus</tissue>
    </source>
</reference>
<dbReference type="InterPro" id="IPR004938">
    <property type="entry name" value="XG_FTase"/>
</dbReference>
<dbReference type="GO" id="GO:0016757">
    <property type="term" value="F:glycosyltransferase activity"/>
    <property type="evidence" value="ECO:0007669"/>
    <property type="project" value="UniProtKB-KW"/>
</dbReference>
<accession>A0ABD1XQR6</accession>
<evidence type="ECO:0000256" key="5">
    <source>
        <dbReference type="ARBA" id="ARBA00023316"/>
    </source>
</evidence>
<evidence type="ECO:0000313" key="7">
    <source>
        <dbReference type="EMBL" id="KAL2611297.1"/>
    </source>
</evidence>
<dbReference type="EC" id="2.4.1.-" evidence="6"/>
<dbReference type="PANTHER" id="PTHR31889:SF86">
    <property type="entry name" value="FUCOSYLTRANSFERASE"/>
    <property type="match status" value="1"/>
</dbReference>
<comment type="caution">
    <text evidence="7">The sequence shown here is derived from an EMBL/GenBank/DDBJ whole genome shotgun (WGS) entry which is preliminary data.</text>
</comment>
<evidence type="ECO:0000256" key="1">
    <source>
        <dbReference type="ARBA" id="ARBA00010481"/>
    </source>
</evidence>
<evidence type="ECO:0000256" key="4">
    <source>
        <dbReference type="ARBA" id="ARBA00023180"/>
    </source>
</evidence>
<keyword evidence="4" id="KW-0325">Glycoprotein</keyword>
<evidence type="ECO:0000313" key="8">
    <source>
        <dbReference type="Proteomes" id="UP001605036"/>
    </source>
</evidence>
<protein>
    <recommendedName>
        <fullName evidence="6">Fucosyltransferase</fullName>
        <ecNumber evidence="6">2.4.1.-</ecNumber>
    </recommendedName>
</protein>
<dbReference type="PANTHER" id="PTHR31889">
    <property type="entry name" value="FUCOSYLTRANSFERASE 2-RELATED"/>
    <property type="match status" value="1"/>
</dbReference>
<comment type="similarity">
    <text evidence="1 6">Belongs to the glycosyltransferase 37 family.</text>
</comment>
<proteinExistence type="inferred from homology"/>
<evidence type="ECO:0000256" key="2">
    <source>
        <dbReference type="ARBA" id="ARBA00022676"/>
    </source>
</evidence>
<comment type="subcellular location">
    <subcellularLocation>
        <location evidence="6">Golgi apparatus</location>
        <location evidence="6">Golgi stack membrane</location>
        <topology evidence="6">Single-pass type II membrane protein</topology>
    </subcellularLocation>
</comment>
<dbReference type="GO" id="GO:0032580">
    <property type="term" value="C:Golgi cisterna membrane"/>
    <property type="evidence" value="ECO:0007669"/>
    <property type="project" value="UniProtKB-SubCell"/>
</dbReference>
<comment type="function">
    <text evidence="6">May be involved in cell wall biosynthesis.</text>
</comment>
<dbReference type="EMBL" id="JBHFFA010000007">
    <property type="protein sequence ID" value="KAL2611297.1"/>
    <property type="molecule type" value="Genomic_DNA"/>
</dbReference>
<keyword evidence="5 6" id="KW-0961">Cell wall biogenesis/degradation</keyword>
<evidence type="ECO:0000256" key="6">
    <source>
        <dbReference type="RuleBase" id="RU367004"/>
    </source>
</evidence>
<keyword evidence="3 6" id="KW-0808">Transferase</keyword>
<evidence type="ECO:0000256" key="3">
    <source>
        <dbReference type="ARBA" id="ARBA00022679"/>
    </source>
</evidence>
<dbReference type="GO" id="GO:0071555">
    <property type="term" value="P:cell wall organization"/>
    <property type="evidence" value="ECO:0007669"/>
    <property type="project" value="UniProtKB-UniRule"/>
</dbReference>
<name>A0ABD1XQR6_9MARC</name>
<sequence>MVASPPRPTNRPWFTRPVLTTLASLFVIYLVTVLLFPQVPSYINSASTYSDTSTTDVVSSQREFAPHVKKLIADLKQATLDAERGGQPFSFTASDRERWNFQNPCRARRELPPLYARRKVKDVDPNPQWQAVMAEYANLHRTCVNRMGNLTDYYYKKKSLPGCKFITGESLFGLGNKLSFAASLLLYAVLTQRVVLFPGWSSSMPLTMCEPFEGSSWVLPAELEFLVKRRISPETELYELKTTNATAKFLKWVDRERRHWSDSSVRKLDGKIYYGEMDNGWLPVERFWCDVEQQFASHVTWMSMAGCFYFMPKLFAVPLFRPTLEELFPDRMVLTYVLRSVFLPRNAAWDRIKRTDDMFLKNADRRVGIQARYLNGEAEHSKLSQQVNKHITQCLLENSILPNVSEVFANELLEMTPNPTPIIKVLIASLYLDLNDHLSEIYLRHQTLTGESVGLVQLTHDDEQRWGLEPDTQALVEIILLSLSDTILVTPRSTFGGVAQAYGALRPYIIEHSGQEGGSCVHSDSADTCFQEVATNFTCPHDSSLDGKEVSDVVPYIQKCMTVDSFNGLHLITTGR</sequence>
<keyword evidence="6" id="KW-0333">Golgi apparatus</keyword>
<organism evidence="7 8">
    <name type="scientific">Riccia fluitans</name>
    <dbReference type="NCBI Taxonomy" id="41844"/>
    <lineage>
        <taxon>Eukaryota</taxon>
        <taxon>Viridiplantae</taxon>
        <taxon>Streptophyta</taxon>
        <taxon>Embryophyta</taxon>
        <taxon>Marchantiophyta</taxon>
        <taxon>Marchantiopsida</taxon>
        <taxon>Marchantiidae</taxon>
        <taxon>Marchantiales</taxon>
        <taxon>Ricciaceae</taxon>
        <taxon>Riccia</taxon>
    </lineage>
</organism>
<dbReference type="Pfam" id="PF03254">
    <property type="entry name" value="XG_FTase"/>
    <property type="match status" value="1"/>
</dbReference>